<reference evidence="3 4" key="1">
    <citation type="submission" date="2023-05" db="EMBL/GenBank/DDBJ databases">
        <authorList>
            <person name="Guo Y."/>
        </authorList>
    </citation>
    <scope>NUCLEOTIDE SEQUENCE [LARGE SCALE GENOMIC DNA]</scope>
    <source>
        <strain evidence="3 4">GR2756</strain>
    </source>
</reference>
<sequence>MFRTNEGLADRLLRIVVGLALIAIVFVGPQTPSGWIGLVPLLTGIVGFCPLYRLIGFNTCGVPR</sequence>
<evidence type="ECO:0000313" key="3">
    <source>
        <dbReference type="EMBL" id="MDT9600027.1"/>
    </source>
</evidence>
<comment type="caution">
    <text evidence="3">The sequence shown here is derived from an EMBL/GenBank/DDBJ whole genome shotgun (WGS) entry which is preliminary data.</text>
</comment>
<keyword evidence="1" id="KW-0472">Membrane</keyword>
<feature type="transmembrane region" description="Helical" evidence="1">
    <location>
        <begin position="35"/>
        <end position="55"/>
    </location>
</feature>
<dbReference type="EMBL" id="JAVUPU010000007">
    <property type="protein sequence ID" value="MDT9600027.1"/>
    <property type="molecule type" value="Genomic_DNA"/>
</dbReference>
<gene>
    <name evidence="3" type="ORF">RQX22_13780</name>
</gene>
<evidence type="ECO:0000313" key="4">
    <source>
        <dbReference type="Proteomes" id="UP001259572"/>
    </source>
</evidence>
<proteinExistence type="predicted"/>
<keyword evidence="1" id="KW-1133">Transmembrane helix</keyword>
<keyword evidence="1" id="KW-0812">Transmembrane</keyword>
<evidence type="ECO:0000259" key="2">
    <source>
        <dbReference type="Pfam" id="PF11127"/>
    </source>
</evidence>
<protein>
    <submittedName>
        <fullName evidence="3">DUF2892 domain-containing protein</fullName>
    </submittedName>
</protein>
<accession>A0ABU3Q9N3</accession>
<feature type="transmembrane region" description="Helical" evidence="1">
    <location>
        <begin position="12"/>
        <end position="29"/>
    </location>
</feature>
<dbReference type="InterPro" id="IPR021309">
    <property type="entry name" value="YgaP-like_TM"/>
</dbReference>
<feature type="domain" description="Inner membrane protein YgaP-like transmembrane" evidence="2">
    <location>
        <begin position="4"/>
        <end position="62"/>
    </location>
</feature>
<organism evidence="3 4">
    <name type="scientific">Sphingosinicella rhizophila</name>
    <dbReference type="NCBI Taxonomy" id="3050082"/>
    <lineage>
        <taxon>Bacteria</taxon>
        <taxon>Pseudomonadati</taxon>
        <taxon>Pseudomonadota</taxon>
        <taxon>Alphaproteobacteria</taxon>
        <taxon>Sphingomonadales</taxon>
        <taxon>Sphingosinicellaceae</taxon>
        <taxon>Sphingosinicella</taxon>
    </lineage>
</organism>
<evidence type="ECO:0000256" key="1">
    <source>
        <dbReference type="SAM" id="Phobius"/>
    </source>
</evidence>
<dbReference type="RefSeq" id="WP_315727128.1">
    <property type="nucleotide sequence ID" value="NZ_JAVUPU010000007.1"/>
</dbReference>
<keyword evidence="4" id="KW-1185">Reference proteome</keyword>
<name>A0ABU3Q9N3_9SPHN</name>
<dbReference type="Proteomes" id="UP001259572">
    <property type="component" value="Unassembled WGS sequence"/>
</dbReference>
<dbReference type="Pfam" id="PF11127">
    <property type="entry name" value="YgaP-like_TM"/>
    <property type="match status" value="1"/>
</dbReference>